<protein>
    <submittedName>
        <fullName evidence="1">Uncharacterized protein</fullName>
    </submittedName>
</protein>
<dbReference type="AlphaFoldDB" id="A0A8A1LVP0"/>
<sequence>MFLLSRPDILPKVTSTVAAVHFHGICEAGRRICMPRTCRGCPSTFSSALTTCPLMKPYWWCSVLRRWPFATRMLRSRDMSLSSSSLTSSHILRLRRRRTERRGGFFGSSREQPGEG</sequence>
<evidence type="ECO:0000313" key="1">
    <source>
        <dbReference type="EMBL" id="QSS56613.1"/>
    </source>
</evidence>
<organism evidence="1 2">
    <name type="scientific">Ajellomyces capsulatus (strain H88)</name>
    <name type="common">Darling's disease fungus</name>
    <name type="synonym">Histoplasma capsulatum</name>
    <dbReference type="NCBI Taxonomy" id="544711"/>
    <lineage>
        <taxon>Eukaryota</taxon>
        <taxon>Fungi</taxon>
        <taxon>Dikarya</taxon>
        <taxon>Ascomycota</taxon>
        <taxon>Pezizomycotina</taxon>
        <taxon>Eurotiomycetes</taxon>
        <taxon>Eurotiomycetidae</taxon>
        <taxon>Onygenales</taxon>
        <taxon>Ajellomycetaceae</taxon>
        <taxon>Histoplasma</taxon>
    </lineage>
</organism>
<reference evidence="1" key="1">
    <citation type="submission" date="2021-01" db="EMBL/GenBank/DDBJ databases">
        <title>Chromosome-level genome assembly of a human fungal pathogen reveals clustering of transcriptionally co-regulated genes.</title>
        <authorList>
            <person name="Voorhies M."/>
            <person name="Cohen S."/>
            <person name="Shea T.P."/>
            <person name="Petrus S."/>
            <person name="Munoz J.F."/>
            <person name="Poplawski S."/>
            <person name="Goldman W.E."/>
            <person name="Michael T."/>
            <person name="Cuomo C.A."/>
            <person name="Sil A."/>
            <person name="Beyhan S."/>
        </authorList>
    </citation>
    <scope>NUCLEOTIDE SEQUENCE</scope>
    <source>
        <strain evidence="1">H88</strain>
    </source>
</reference>
<name>A0A8A1LVP0_AJEC8</name>
<dbReference type="EMBL" id="CP069106">
    <property type="protein sequence ID" value="QSS56613.1"/>
    <property type="molecule type" value="Genomic_DNA"/>
</dbReference>
<accession>A0A8A1LVP0</accession>
<proteinExistence type="predicted"/>
<evidence type="ECO:0000313" key="2">
    <source>
        <dbReference type="Proteomes" id="UP000663419"/>
    </source>
</evidence>
<dbReference type="Proteomes" id="UP000663419">
    <property type="component" value="Chromosome 5"/>
</dbReference>
<gene>
    <name evidence="1" type="ORF">I7I53_04878</name>
</gene>
<dbReference type="VEuPathDB" id="FungiDB:I7I53_04878"/>